<feature type="transmembrane region" description="Helical" evidence="7">
    <location>
        <begin position="254"/>
        <end position="279"/>
    </location>
</feature>
<name>A0A9B7CYY0_BOMTE</name>
<feature type="transmembrane region" description="Helical" evidence="7">
    <location>
        <begin position="221"/>
        <end position="242"/>
    </location>
</feature>
<evidence type="ECO:0000256" key="7">
    <source>
        <dbReference type="RuleBase" id="RU361216"/>
    </source>
</evidence>
<keyword evidence="5 7" id="KW-1133">Transmembrane helix</keyword>
<dbReference type="AlphaFoldDB" id="A0A9B7CYY0"/>
<comment type="similarity">
    <text evidence="2 7">Belongs to the dicarboxylate/amino acid:cation symporter (DAACS) (TC 2.A.23) family.</text>
</comment>
<dbReference type="InterPro" id="IPR001991">
    <property type="entry name" value="Na-dicarboxylate_symporter"/>
</dbReference>
<feature type="transmembrane region" description="Helical" evidence="7">
    <location>
        <begin position="183"/>
        <end position="200"/>
    </location>
</feature>
<feature type="transmembrane region" description="Helical" evidence="7">
    <location>
        <begin position="86"/>
        <end position="108"/>
    </location>
</feature>
<evidence type="ECO:0000256" key="6">
    <source>
        <dbReference type="ARBA" id="ARBA00023136"/>
    </source>
</evidence>
<keyword evidence="3 7" id="KW-0813">Transport</keyword>
<dbReference type="GO" id="GO:0015175">
    <property type="term" value="F:neutral L-amino acid transmembrane transporter activity"/>
    <property type="evidence" value="ECO:0007669"/>
    <property type="project" value="TreeGrafter"/>
</dbReference>
<feature type="transmembrane region" description="Helical" evidence="7">
    <location>
        <begin position="12"/>
        <end position="33"/>
    </location>
</feature>
<dbReference type="Gene3D" id="1.10.3860.10">
    <property type="entry name" value="Sodium:dicarboxylate symporter"/>
    <property type="match status" value="1"/>
</dbReference>
<evidence type="ECO:0000313" key="9">
    <source>
        <dbReference type="RefSeq" id="XP_020721397.2"/>
    </source>
</evidence>
<feature type="transmembrane region" description="Helical" evidence="7">
    <location>
        <begin position="53"/>
        <end position="74"/>
    </location>
</feature>
<dbReference type="SUPFAM" id="SSF118215">
    <property type="entry name" value="Proton glutamate symport protein"/>
    <property type="match status" value="1"/>
</dbReference>
<keyword evidence="7" id="KW-0769">Symport</keyword>
<evidence type="ECO:0000256" key="3">
    <source>
        <dbReference type="ARBA" id="ARBA00022448"/>
    </source>
</evidence>
<feature type="transmembrane region" description="Helical" evidence="7">
    <location>
        <begin position="362"/>
        <end position="382"/>
    </location>
</feature>
<sequence>MNILKEVLRQKIILWTVIGVCAGISLGLILKTFTLQPWTKRNVMYLKFPGELFMRIVNCLILPLITSSIVSATCNLKKSGRIGTMALYYYTTTTSLGIILSVILVQTIRPGDLLKDKNIITQNTTRYSITADTILDLFRNFIPENIVSATLFQYQTVLQKSKNESVPIDEWRIDHMNVPGTDVLGLVVFSLVLGLAIGDIGAKGEPLINFFLSLSDAMMKIMSWAIMLVPISALFLISAKILEVEDFNSLIKRLGIYILTVFSGLLIQGLILLPLVYFICTRQSPYNIIVKLGPAFATAFGTSSSTATVPVTISCLERIGIPSKISKFIVPIGATINMDGIALYESIGAIFIIQLHGLQFSLFKIIIICITCTLSCIGAAGLPSGGYVMLIMVLNSVGVPVEDVSLIIAIDWFVDRFRTTLNIIADALGAGIINHHYKKSKQNSIPEEIGLYTSA</sequence>
<dbReference type="PRINTS" id="PR00173">
    <property type="entry name" value="EDTRNSPORT"/>
</dbReference>
<keyword evidence="8" id="KW-1185">Reference proteome</keyword>
<keyword evidence="6 7" id="KW-0472">Membrane</keyword>
<evidence type="ECO:0000256" key="4">
    <source>
        <dbReference type="ARBA" id="ARBA00022692"/>
    </source>
</evidence>
<reference evidence="9" key="1">
    <citation type="submission" date="2025-08" db="UniProtKB">
        <authorList>
            <consortium name="RefSeq"/>
        </authorList>
    </citation>
    <scope>IDENTIFICATION</scope>
</reference>
<dbReference type="InterPro" id="IPR036458">
    <property type="entry name" value="Na:dicarbo_symporter_sf"/>
</dbReference>
<proteinExistence type="inferred from homology"/>
<dbReference type="GO" id="GO:0005886">
    <property type="term" value="C:plasma membrane"/>
    <property type="evidence" value="ECO:0007669"/>
    <property type="project" value="TreeGrafter"/>
</dbReference>
<gene>
    <name evidence="9" type="primary">LOC100651015</name>
</gene>
<dbReference type="GeneID" id="100651015"/>
<dbReference type="RefSeq" id="XP_020721397.2">
    <property type="nucleotide sequence ID" value="XM_020865738.2"/>
</dbReference>
<dbReference type="InterPro" id="IPR050746">
    <property type="entry name" value="DAACS"/>
</dbReference>
<evidence type="ECO:0000256" key="5">
    <source>
        <dbReference type="ARBA" id="ARBA00022989"/>
    </source>
</evidence>
<dbReference type="OrthoDB" id="5877963at2759"/>
<evidence type="ECO:0000256" key="1">
    <source>
        <dbReference type="ARBA" id="ARBA00004141"/>
    </source>
</evidence>
<evidence type="ECO:0000256" key="2">
    <source>
        <dbReference type="ARBA" id="ARBA00006148"/>
    </source>
</evidence>
<dbReference type="PANTHER" id="PTHR11958:SF63">
    <property type="entry name" value="AMINO ACID TRANSPORTER"/>
    <property type="match status" value="1"/>
</dbReference>
<feature type="transmembrane region" description="Helical" evidence="7">
    <location>
        <begin position="388"/>
        <end position="414"/>
    </location>
</feature>
<dbReference type="Proteomes" id="UP000835206">
    <property type="component" value="Chromosome 12"/>
</dbReference>
<dbReference type="GO" id="GO:0005313">
    <property type="term" value="F:L-glutamate transmembrane transporter activity"/>
    <property type="evidence" value="ECO:0007669"/>
    <property type="project" value="TreeGrafter"/>
</dbReference>
<dbReference type="PANTHER" id="PTHR11958">
    <property type="entry name" value="SODIUM/DICARBOXYLATE SYMPORTER-RELATED"/>
    <property type="match status" value="1"/>
</dbReference>
<keyword evidence="4 7" id="KW-0812">Transmembrane</keyword>
<protein>
    <recommendedName>
        <fullName evidence="7">Amino acid transporter</fullName>
    </recommendedName>
</protein>
<evidence type="ECO:0000313" key="8">
    <source>
        <dbReference type="Proteomes" id="UP000835206"/>
    </source>
</evidence>
<comment type="subcellular location">
    <subcellularLocation>
        <location evidence="1 7">Membrane</location>
        <topology evidence="1 7">Multi-pass membrane protein</topology>
    </subcellularLocation>
</comment>
<dbReference type="Pfam" id="PF00375">
    <property type="entry name" value="SDF"/>
    <property type="match status" value="1"/>
</dbReference>
<dbReference type="GO" id="GO:0015501">
    <property type="term" value="F:glutamate:sodium symporter activity"/>
    <property type="evidence" value="ECO:0007669"/>
    <property type="project" value="TreeGrafter"/>
</dbReference>
<accession>A0A9B7CYY0</accession>
<organism evidence="8 9">
    <name type="scientific">Bombus terrestris</name>
    <name type="common">Buff-tailed bumblebee</name>
    <name type="synonym">Apis terrestris</name>
    <dbReference type="NCBI Taxonomy" id="30195"/>
    <lineage>
        <taxon>Eukaryota</taxon>
        <taxon>Metazoa</taxon>
        <taxon>Ecdysozoa</taxon>
        <taxon>Arthropoda</taxon>
        <taxon>Hexapoda</taxon>
        <taxon>Insecta</taxon>
        <taxon>Pterygota</taxon>
        <taxon>Neoptera</taxon>
        <taxon>Endopterygota</taxon>
        <taxon>Hymenoptera</taxon>
        <taxon>Apocrita</taxon>
        <taxon>Aculeata</taxon>
        <taxon>Apoidea</taxon>
        <taxon>Anthophila</taxon>
        <taxon>Apidae</taxon>
        <taxon>Bombus</taxon>
        <taxon>Bombus</taxon>
    </lineage>
</organism>